<dbReference type="EMBL" id="LXQA010100298">
    <property type="protein sequence ID" value="MCI16316.1"/>
    <property type="molecule type" value="Genomic_DNA"/>
</dbReference>
<name>A0A392PYB7_9FABA</name>
<dbReference type="AlphaFoldDB" id="A0A392PYB7"/>
<dbReference type="Proteomes" id="UP000265520">
    <property type="component" value="Unassembled WGS sequence"/>
</dbReference>
<accession>A0A392PYB7</accession>
<organism evidence="1 2">
    <name type="scientific">Trifolium medium</name>
    <dbReference type="NCBI Taxonomy" id="97028"/>
    <lineage>
        <taxon>Eukaryota</taxon>
        <taxon>Viridiplantae</taxon>
        <taxon>Streptophyta</taxon>
        <taxon>Embryophyta</taxon>
        <taxon>Tracheophyta</taxon>
        <taxon>Spermatophyta</taxon>
        <taxon>Magnoliopsida</taxon>
        <taxon>eudicotyledons</taxon>
        <taxon>Gunneridae</taxon>
        <taxon>Pentapetalae</taxon>
        <taxon>rosids</taxon>
        <taxon>fabids</taxon>
        <taxon>Fabales</taxon>
        <taxon>Fabaceae</taxon>
        <taxon>Papilionoideae</taxon>
        <taxon>50 kb inversion clade</taxon>
        <taxon>NPAAA clade</taxon>
        <taxon>Hologalegina</taxon>
        <taxon>IRL clade</taxon>
        <taxon>Trifolieae</taxon>
        <taxon>Trifolium</taxon>
    </lineage>
</organism>
<reference evidence="1 2" key="1">
    <citation type="journal article" date="2018" name="Front. Plant Sci.">
        <title>Red Clover (Trifolium pratense) and Zigzag Clover (T. medium) - A Picture of Genomic Similarities and Differences.</title>
        <authorList>
            <person name="Dluhosova J."/>
            <person name="Istvanek J."/>
            <person name="Nedelnik J."/>
            <person name="Repkova J."/>
        </authorList>
    </citation>
    <scope>NUCLEOTIDE SEQUENCE [LARGE SCALE GENOMIC DNA]</scope>
    <source>
        <strain evidence="2">cv. 10/8</strain>
        <tissue evidence="1">Leaf</tissue>
    </source>
</reference>
<protein>
    <submittedName>
        <fullName evidence="1">Uncharacterized protein</fullName>
    </submittedName>
</protein>
<proteinExistence type="predicted"/>
<keyword evidence="2" id="KW-1185">Reference proteome</keyword>
<comment type="caution">
    <text evidence="1">The sequence shown here is derived from an EMBL/GenBank/DDBJ whole genome shotgun (WGS) entry which is preliminary data.</text>
</comment>
<evidence type="ECO:0000313" key="1">
    <source>
        <dbReference type="EMBL" id="MCI16316.1"/>
    </source>
</evidence>
<evidence type="ECO:0000313" key="2">
    <source>
        <dbReference type="Proteomes" id="UP000265520"/>
    </source>
</evidence>
<sequence>MQLDLHHQSANPLLTQKWKSFALPPRFTARSSQICALHREYILNTPTAATALNRDNVGGMQKYGKMMKVQSEEDERNDG</sequence>